<organism evidence="4 5">
    <name type="scientific">Rhodanobacter panaciterrae</name>
    <dbReference type="NCBI Taxonomy" id="490572"/>
    <lineage>
        <taxon>Bacteria</taxon>
        <taxon>Pseudomonadati</taxon>
        <taxon>Pseudomonadota</taxon>
        <taxon>Gammaproteobacteria</taxon>
        <taxon>Lysobacterales</taxon>
        <taxon>Rhodanobacteraceae</taxon>
        <taxon>Rhodanobacter</taxon>
    </lineage>
</organism>
<sequence>MHATPDNTVAATVAVDLAKDVFELAFADADHRILERKQLSRRAFAHVLDNRVPLRVVMEACGSAHYWARRFAGQGHTVCLLPARDVRPYVRRNKTDRTDVAGILEADRCAQIDPVPIKSPEQQGVQALHRIRERLKSQRTSTINLLRGVLREFGLIIPLGAAKVRPAVLAALEDGDNDLPMALRHTLGELLDRLAGLQADMTAIEQRLEAFAESDLPSQRYQSVPGIGVLTATALRASVGSLDRFRSGRHFAAWLGLTPREHSSGAQRHLGAMSKRGDGYLRLLLIHGARAALRAAQVRQRKDQPLDRLQAWALALQARQGHNKAAVALANKVARRVWAMEHHHAVFDGNHRSVRPAVATGVVCVIE</sequence>
<comment type="caution">
    <text evidence="4">The sequence shown here is derived from an EMBL/GenBank/DDBJ whole genome shotgun (WGS) entry which is preliminary data.</text>
</comment>
<keyword evidence="5" id="KW-1185">Reference proteome</keyword>
<dbReference type="Proteomes" id="UP000621898">
    <property type="component" value="Unassembled WGS sequence"/>
</dbReference>
<feature type="coiled-coil region" evidence="1">
    <location>
        <begin position="187"/>
        <end position="214"/>
    </location>
</feature>
<evidence type="ECO:0000313" key="4">
    <source>
        <dbReference type="EMBL" id="GGY35683.1"/>
    </source>
</evidence>
<evidence type="ECO:0000259" key="2">
    <source>
        <dbReference type="Pfam" id="PF01548"/>
    </source>
</evidence>
<dbReference type="InterPro" id="IPR002525">
    <property type="entry name" value="Transp_IS110-like_N"/>
</dbReference>
<dbReference type="InterPro" id="IPR047650">
    <property type="entry name" value="Transpos_IS110"/>
</dbReference>
<gene>
    <name evidence="4" type="ORF">GCM10008098_31010</name>
</gene>
<keyword evidence="1" id="KW-0175">Coiled coil</keyword>
<feature type="domain" description="Transposase IS116/IS110/IS902 C-terminal" evidence="3">
    <location>
        <begin position="220"/>
        <end position="297"/>
    </location>
</feature>
<protein>
    <submittedName>
        <fullName evidence="4">IS110 family transposase</fullName>
    </submittedName>
</protein>
<dbReference type="PANTHER" id="PTHR33055:SF3">
    <property type="entry name" value="PUTATIVE TRANSPOSASE FOR IS117-RELATED"/>
    <property type="match status" value="1"/>
</dbReference>
<dbReference type="PANTHER" id="PTHR33055">
    <property type="entry name" value="TRANSPOSASE FOR INSERTION SEQUENCE ELEMENT IS1111A"/>
    <property type="match status" value="1"/>
</dbReference>
<evidence type="ECO:0000259" key="3">
    <source>
        <dbReference type="Pfam" id="PF02371"/>
    </source>
</evidence>
<reference evidence="5" key="1">
    <citation type="journal article" date="2019" name="Int. J. Syst. Evol. Microbiol.">
        <title>The Global Catalogue of Microorganisms (GCM) 10K type strain sequencing project: providing services to taxonomists for standard genome sequencing and annotation.</title>
        <authorList>
            <consortium name="The Broad Institute Genomics Platform"/>
            <consortium name="The Broad Institute Genome Sequencing Center for Infectious Disease"/>
            <person name="Wu L."/>
            <person name="Ma J."/>
        </authorList>
    </citation>
    <scope>NUCLEOTIDE SEQUENCE [LARGE SCALE GENOMIC DNA]</scope>
    <source>
        <strain evidence="5">KCTC 22232</strain>
    </source>
</reference>
<dbReference type="EMBL" id="BMXT01000010">
    <property type="protein sequence ID" value="GGY35683.1"/>
    <property type="molecule type" value="Genomic_DNA"/>
</dbReference>
<dbReference type="RefSeq" id="WP_189442549.1">
    <property type="nucleotide sequence ID" value="NZ_BMXT01000010.1"/>
</dbReference>
<dbReference type="Pfam" id="PF01548">
    <property type="entry name" value="DEDD_Tnp_IS110"/>
    <property type="match status" value="1"/>
</dbReference>
<feature type="domain" description="Transposase IS110-like N-terminal" evidence="2">
    <location>
        <begin position="13"/>
        <end position="152"/>
    </location>
</feature>
<evidence type="ECO:0000256" key="1">
    <source>
        <dbReference type="SAM" id="Coils"/>
    </source>
</evidence>
<evidence type="ECO:0000313" key="5">
    <source>
        <dbReference type="Proteomes" id="UP000621898"/>
    </source>
</evidence>
<dbReference type="NCBIfam" id="NF033542">
    <property type="entry name" value="transpos_IS110"/>
    <property type="match status" value="1"/>
</dbReference>
<proteinExistence type="predicted"/>
<accession>A0ABQ3A5X1</accession>
<name>A0ABQ3A5X1_9GAMM</name>
<dbReference type="InterPro" id="IPR003346">
    <property type="entry name" value="Transposase_20"/>
</dbReference>
<dbReference type="Pfam" id="PF02371">
    <property type="entry name" value="Transposase_20"/>
    <property type="match status" value="1"/>
</dbReference>